<feature type="transmembrane region" description="Helical" evidence="1">
    <location>
        <begin position="12"/>
        <end position="31"/>
    </location>
</feature>
<accession>A0ABP9MRJ1</accession>
<dbReference type="Proteomes" id="UP001500631">
    <property type="component" value="Unassembled WGS sequence"/>
</dbReference>
<name>A0ABP9MRJ1_9GAMM</name>
<keyword evidence="1" id="KW-0812">Transmembrane</keyword>
<comment type="caution">
    <text evidence="2">The sequence shown here is derived from an EMBL/GenBank/DDBJ whole genome shotgun (WGS) entry which is preliminary data.</text>
</comment>
<evidence type="ECO:0000256" key="1">
    <source>
        <dbReference type="SAM" id="Phobius"/>
    </source>
</evidence>
<keyword evidence="3" id="KW-1185">Reference proteome</keyword>
<evidence type="ECO:0000313" key="3">
    <source>
        <dbReference type="Proteomes" id="UP001500631"/>
    </source>
</evidence>
<organism evidence="2 3">
    <name type="scientific">Wohlfahrtiimonas larvae</name>
    <dbReference type="NCBI Taxonomy" id="1157986"/>
    <lineage>
        <taxon>Bacteria</taxon>
        <taxon>Pseudomonadati</taxon>
        <taxon>Pseudomonadota</taxon>
        <taxon>Gammaproteobacteria</taxon>
        <taxon>Cardiobacteriales</taxon>
        <taxon>Ignatzschineriaceae</taxon>
        <taxon>Wohlfahrtiimonas</taxon>
    </lineage>
</organism>
<proteinExistence type="predicted"/>
<dbReference type="EMBL" id="BAABKE010000004">
    <property type="protein sequence ID" value="GAA5099423.1"/>
    <property type="molecule type" value="Genomic_DNA"/>
</dbReference>
<reference evidence="3" key="1">
    <citation type="journal article" date="2019" name="Int. J. Syst. Evol. Microbiol.">
        <title>The Global Catalogue of Microorganisms (GCM) 10K type strain sequencing project: providing services to taxonomists for standard genome sequencing and annotation.</title>
        <authorList>
            <consortium name="The Broad Institute Genomics Platform"/>
            <consortium name="The Broad Institute Genome Sequencing Center for Infectious Disease"/>
            <person name="Wu L."/>
            <person name="Ma J."/>
        </authorList>
    </citation>
    <scope>NUCLEOTIDE SEQUENCE [LARGE SCALE GENOMIC DNA]</scope>
    <source>
        <strain evidence="3">JCM 18424</strain>
    </source>
</reference>
<evidence type="ECO:0000313" key="2">
    <source>
        <dbReference type="EMBL" id="GAA5099423.1"/>
    </source>
</evidence>
<keyword evidence="1" id="KW-1133">Transmembrane helix</keyword>
<keyword evidence="1" id="KW-0472">Membrane</keyword>
<gene>
    <name evidence="2" type="ORF">GCM10023338_12890</name>
</gene>
<sequence length="69" mass="8073">MKKPSFLTLPEKIMLLAIVVITITLMFYSHVEQSKYTKLISNVQHCYKEDHKNDPIATKIKNRNNTHKS</sequence>
<protein>
    <submittedName>
        <fullName evidence="2">Uncharacterized protein</fullName>
    </submittedName>
</protein>
<dbReference type="RefSeq" id="WP_077925376.1">
    <property type="nucleotide sequence ID" value="NZ_BAABKE010000004.1"/>
</dbReference>